<keyword evidence="2" id="KW-1185">Reference proteome</keyword>
<evidence type="ECO:0000313" key="2">
    <source>
        <dbReference type="Proteomes" id="UP001596296"/>
    </source>
</evidence>
<comment type="caution">
    <text evidence="1">The sequence shown here is derived from an EMBL/GenBank/DDBJ whole genome shotgun (WGS) entry which is preliminary data.</text>
</comment>
<organism evidence="1 2">
    <name type="scientific">Halopenitus salinus</name>
    <dbReference type="NCBI Taxonomy" id="1198295"/>
    <lineage>
        <taxon>Archaea</taxon>
        <taxon>Methanobacteriati</taxon>
        <taxon>Methanobacteriota</taxon>
        <taxon>Stenosarchaea group</taxon>
        <taxon>Halobacteria</taxon>
        <taxon>Halobacteriales</taxon>
        <taxon>Haloferacaceae</taxon>
        <taxon>Halopenitus</taxon>
    </lineage>
</organism>
<evidence type="ECO:0000313" key="1">
    <source>
        <dbReference type="EMBL" id="MFC6891196.1"/>
    </source>
</evidence>
<sequence>MDARTIRDFTNTFEGHVERQTIIETDDPAYPSGYKYSLHFGTLDGETILRYDNSHEDTKGHERHTSEDVMEIEFPGMLELVERFEEEIAERRS</sequence>
<dbReference type="AlphaFoldDB" id="A0ABD5UPC1"/>
<dbReference type="RefSeq" id="WP_379739079.1">
    <property type="nucleotide sequence ID" value="NZ_JBHSVN010000001.1"/>
</dbReference>
<proteinExistence type="predicted"/>
<dbReference type="Pfam" id="PF20126">
    <property type="entry name" value="TumE"/>
    <property type="match status" value="1"/>
</dbReference>
<protein>
    <submittedName>
        <fullName evidence="1">DUF6516 family protein</fullName>
    </submittedName>
</protein>
<gene>
    <name evidence="1" type="ORF">ACFQE9_00910</name>
</gene>
<name>A0ABD5UPC1_9EURY</name>
<dbReference type="EMBL" id="JBHSXL010000001">
    <property type="protein sequence ID" value="MFC6891196.1"/>
    <property type="molecule type" value="Genomic_DNA"/>
</dbReference>
<reference evidence="1 2" key="1">
    <citation type="journal article" date="2019" name="Int. J. Syst. Evol. Microbiol.">
        <title>The Global Catalogue of Microorganisms (GCM) 10K type strain sequencing project: providing services to taxonomists for standard genome sequencing and annotation.</title>
        <authorList>
            <consortium name="The Broad Institute Genomics Platform"/>
            <consortium name="The Broad Institute Genome Sequencing Center for Infectious Disease"/>
            <person name="Wu L."/>
            <person name="Ma J."/>
        </authorList>
    </citation>
    <scope>NUCLEOTIDE SEQUENCE [LARGE SCALE GENOMIC DNA]</scope>
    <source>
        <strain evidence="1 2">SKJ47</strain>
    </source>
</reference>
<dbReference type="InterPro" id="IPR045397">
    <property type="entry name" value="TumE-like"/>
</dbReference>
<accession>A0ABD5UPC1</accession>
<dbReference type="Proteomes" id="UP001596296">
    <property type="component" value="Unassembled WGS sequence"/>
</dbReference>